<protein>
    <submittedName>
        <fullName evidence="1">Uncharacterized protein</fullName>
    </submittedName>
</protein>
<reference evidence="1" key="1">
    <citation type="journal article" date="2021" name="Environ. Microbiol.">
        <title>Gene family expansions and transcriptome signatures uncover fungal adaptations to wood decay.</title>
        <authorList>
            <person name="Hage H."/>
            <person name="Miyauchi S."/>
            <person name="Viragh M."/>
            <person name="Drula E."/>
            <person name="Min B."/>
            <person name="Chaduli D."/>
            <person name="Navarro D."/>
            <person name="Favel A."/>
            <person name="Norest M."/>
            <person name="Lesage-Meessen L."/>
            <person name="Balint B."/>
            <person name="Merenyi Z."/>
            <person name="de Eugenio L."/>
            <person name="Morin E."/>
            <person name="Martinez A.T."/>
            <person name="Baldrian P."/>
            <person name="Stursova M."/>
            <person name="Martinez M.J."/>
            <person name="Novotny C."/>
            <person name="Magnuson J.K."/>
            <person name="Spatafora J.W."/>
            <person name="Maurice S."/>
            <person name="Pangilinan J."/>
            <person name="Andreopoulos W."/>
            <person name="LaButti K."/>
            <person name="Hundley H."/>
            <person name="Na H."/>
            <person name="Kuo A."/>
            <person name="Barry K."/>
            <person name="Lipzen A."/>
            <person name="Henrissat B."/>
            <person name="Riley R."/>
            <person name="Ahrendt S."/>
            <person name="Nagy L.G."/>
            <person name="Grigoriev I.V."/>
            <person name="Martin F."/>
            <person name="Rosso M.N."/>
        </authorList>
    </citation>
    <scope>NUCLEOTIDE SEQUENCE</scope>
    <source>
        <strain evidence="1">CBS 384.51</strain>
    </source>
</reference>
<name>A0ACB8U2N8_9APHY</name>
<evidence type="ECO:0000313" key="2">
    <source>
        <dbReference type="Proteomes" id="UP001055072"/>
    </source>
</evidence>
<evidence type="ECO:0000313" key="1">
    <source>
        <dbReference type="EMBL" id="KAI0088587.1"/>
    </source>
</evidence>
<organism evidence="1 2">
    <name type="scientific">Irpex rosettiformis</name>
    <dbReference type="NCBI Taxonomy" id="378272"/>
    <lineage>
        <taxon>Eukaryota</taxon>
        <taxon>Fungi</taxon>
        <taxon>Dikarya</taxon>
        <taxon>Basidiomycota</taxon>
        <taxon>Agaricomycotina</taxon>
        <taxon>Agaricomycetes</taxon>
        <taxon>Polyporales</taxon>
        <taxon>Irpicaceae</taxon>
        <taxon>Irpex</taxon>
    </lineage>
</organism>
<proteinExistence type="predicted"/>
<keyword evidence="2" id="KW-1185">Reference proteome</keyword>
<gene>
    <name evidence="1" type="ORF">BDY19DRAFT_1048566</name>
</gene>
<accession>A0ACB8U2N8</accession>
<sequence>MNIAPTDLEWGGNVTCVTPDLGRAHQPSRLGLTITSPSSTQHSFDVSQRHSPPSSLTSNLSHQWWLGTELLEDSVFQEGCACWVNLNIAPTVNYCSLSSWFNIAHLRSAARCMYICPPLLYFMSAELGPGGAAEGMKDQRWTGDQISNMSDGTDKKNESIAIVTILWAVNIEAPIDANGTVKFPPTSEWVDSGIVVAPKPFSCRITPRFPDVQTILAGIVADD</sequence>
<dbReference type="Proteomes" id="UP001055072">
    <property type="component" value="Unassembled WGS sequence"/>
</dbReference>
<comment type="caution">
    <text evidence="1">The sequence shown here is derived from an EMBL/GenBank/DDBJ whole genome shotgun (WGS) entry which is preliminary data.</text>
</comment>
<dbReference type="EMBL" id="MU274913">
    <property type="protein sequence ID" value="KAI0088587.1"/>
    <property type="molecule type" value="Genomic_DNA"/>
</dbReference>